<feature type="transmembrane region" description="Helical" evidence="1">
    <location>
        <begin position="20"/>
        <end position="43"/>
    </location>
</feature>
<dbReference type="Proteomes" id="UP000190023">
    <property type="component" value="Unassembled WGS sequence"/>
</dbReference>
<reference evidence="2 3" key="1">
    <citation type="submission" date="2017-02" db="EMBL/GenBank/DDBJ databases">
        <title>Draft genome sequence of Haemophilus felis CCUG 31170 type strain.</title>
        <authorList>
            <person name="Engstrom-Jakobsson H."/>
            <person name="Salva-Serra F."/>
            <person name="Thorell K."/>
            <person name="Gonzales-Siles L."/>
            <person name="Karlsson R."/>
            <person name="Boulund F."/>
            <person name="Engstrand L."/>
            <person name="Kristiansson E."/>
            <person name="Moore E."/>
        </authorList>
    </citation>
    <scope>NUCLEOTIDE SEQUENCE [LARGE SCALE GENOMIC DNA]</scope>
    <source>
        <strain evidence="2 3">CCUG 31170</strain>
    </source>
</reference>
<accession>A0A1T0AW08</accession>
<organism evidence="2 3">
    <name type="scientific">[Haemophilus] felis</name>
    <dbReference type="NCBI Taxonomy" id="123822"/>
    <lineage>
        <taxon>Bacteria</taxon>
        <taxon>Pseudomonadati</taxon>
        <taxon>Pseudomonadota</taxon>
        <taxon>Gammaproteobacteria</taxon>
        <taxon>Pasteurellales</taxon>
        <taxon>Pasteurellaceae</taxon>
    </lineage>
</organism>
<dbReference type="EMBL" id="MUYB01000049">
    <property type="protein sequence ID" value="OOS01119.1"/>
    <property type="molecule type" value="Genomic_DNA"/>
</dbReference>
<protein>
    <submittedName>
        <fullName evidence="2">Uncharacterized protein</fullName>
    </submittedName>
</protein>
<evidence type="ECO:0000313" key="3">
    <source>
        <dbReference type="Proteomes" id="UP000190023"/>
    </source>
</evidence>
<keyword evidence="1" id="KW-0472">Membrane</keyword>
<evidence type="ECO:0000256" key="1">
    <source>
        <dbReference type="SAM" id="Phobius"/>
    </source>
</evidence>
<keyword evidence="3" id="KW-1185">Reference proteome</keyword>
<comment type="caution">
    <text evidence="2">The sequence shown here is derived from an EMBL/GenBank/DDBJ whole genome shotgun (WGS) entry which is preliminary data.</text>
</comment>
<dbReference type="AlphaFoldDB" id="A0A1T0AW08"/>
<name>A0A1T0AW08_9PAST</name>
<keyword evidence="1" id="KW-0812">Transmembrane</keyword>
<feature type="transmembrane region" description="Helical" evidence="1">
    <location>
        <begin position="55"/>
        <end position="73"/>
    </location>
</feature>
<gene>
    <name evidence="2" type="ORF">B0188_10035</name>
</gene>
<evidence type="ECO:0000313" key="2">
    <source>
        <dbReference type="EMBL" id="OOS01119.1"/>
    </source>
</evidence>
<sequence>MILFISFGGVMKKATKKTTFDLLFDLFLIALLLAFLAGPYVYLYCYLGMPGELSIVFGLAIQFLLACLLYGFFGSSSYSCSNGCKK</sequence>
<keyword evidence="1" id="KW-1133">Transmembrane helix</keyword>
<proteinExistence type="predicted"/>